<comment type="caution">
    <text evidence="1">The sequence shown here is derived from an EMBL/GenBank/DDBJ whole genome shotgun (WGS) entry which is preliminary data.</text>
</comment>
<reference evidence="1 2" key="1">
    <citation type="submission" date="2021-06" db="EMBL/GenBank/DDBJ databases">
        <title>Clostridia strains as spoilage organisms.</title>
        <authorList>
            <person name="Wambui J."/>
            <person name="Stephan R."/>
            <person name="Stevens M.J.A."/>
        </authorList>
    </citation>
    <scope>NUCLEOTIDE SEQUENCE [LARGE SCALE GENOMIC DNA]</scope>
    <source>
        <strain evidence="1 2">DSM 14204</strain>
    </source>
</reference>
<dbReference type="RefSeq" id="WP_216151038.1">
    <property type="nucleotide sequence ID" value="NZ_JAHLDV010000054.1"/>
</dbReference>
<gene>
    <name evidence="1" type="ORF">KPL37_16180</name>
</gene>
<sequence length="66" mass="7497">MLRSRASSGVSIRGVVDRDIKDESYYSHTDSFISKIGKENIKTDYLCFQSFESNMATDKKNEGINI</sequence>
<keyword evidence="2" id="KW-1185">Reference proteome</keyword>
<organism evidence="1 2">
    <name type="scientific">Clostridium frigoris</name>
    <dbReference type="NCBI Taxonomy" id="205327"/>
    <lineage>
        <taxon>Bacteria</taxon>
        <taxon>Bacillati</taxon>
        <taxon>Bacillota</taxon>
        <taxon>Clostridia</taxon>
        <taxon>Eubacteriales</taxon>
        <taxon>Clostridiaceae</taxon>
        <taxon>Clostridium</taxon>
    </lineage>
</organism>
<evidence type="ECO:0000313" key="2">
    <source>
        <dbReference type="Proteomes" id="UP000776252"/>
    </source>
</evidence>
<evidence type="ECO:0000313" key="1">
    <source>
        <dbReference type="EMBL" id="MBU3161256.1"/>
    </source>
</evidence>
<protein>
    <submittedName>
        <fullName evidence="1">Uncharacterized protein</fullName>
    </submittedName>
</protein>
<proteinExistence type="predicted"/>
<accession>A0ABS6BXC9</accession>
<dbReference type="Proteomes" id="UP000776252">
    <property type="component" value="Unassembled WGS sequence"/>
</dbReference>
<dbReference type="EMBL" id="JAHLDV010000054">
    <property type="protein sequence ID" value="MBU3161256.1"/>
    <property type="molecule type" value="Genomic_DNA"/>
</dbReference>
<name>A0ABS6BXC9_9CLOT</name>